<evidence type="ECO:0000313" key="2">
    <source>
        <dbReference type="Proteomes" id="UP000008795"/>
    </source>
</evidence>
<protein>
    <submittedName>
        <fullName evidence="1">Uncharacterized protein</fullName>
    </submittedName>
</protein>
<reference evidence="1 2" key="1">
    <citation type="submission" date="2010-03" db="EMBL/GenBank/DDBJ databases">
        <title>The genome sequence of Bacteriodes xylanisolvens XB1A.</title>
        <authorList>
            <consortium name="metaHIT consortium -- http://www.metahit.eu/"/>
            <person name="Pajon A."/>
            <person name="Turner K."/>
            <person name="Parkhill J."/>
            <person name="Bernalier A."/>
        </authorList>
    </citation>
    <scope>NUCLEOTIDE SEQUENCE [LARGE SCALE GENOMIC DNA]</scope>
    <source>
        <strain evidence="1 2">XB1A</strain>
    </source>
</reference>
<proteinExistence type="predicted"/>
<sequence>MYFPEASASRYEYTSNSPTLHSIYNKIIYMKVRETRLLITIHNFEFCRIPGTGNK</sequence>
<dbReference type="Proteomes" id="UP000008795">
    <property type="component" value="Chromosome"/>
</dbReference>
<dbReference type="KEGG" id="bxy:BXY_23930"/>
<evidence type="ECO:0000313" key="1">
    <source>
        <dbReference type="EMBL" id="CBK67458.1"/>
    </source>
</evidence>
<gene>
    <name evidence="1" type="ORF">BXY_23930</name>
</gene>
<dbReference type="AlphaFoldDB" id="D6CZ56"/>
<organism evidence="1 2">
    <name type="scientific">Bacteroides xylanisolvens XB1A</name>
    <dbReference type="NCBI Taxonomy" id="657309"/>
    <lineage>
        <taxon>Bacteria</taxon>
        <taxon>Pseudomonadati</taxon>
        <taxon>Bacteroidota</taxon>
        <taxon>Bacteroidia</taxon>
        <taxon>Bacteroidales</taxon>
        <taxon>Bacteroidaceae</taxon>
        <taxon>Bacteroides</taxon>
    </lineage>
</organism>
<accession>D6CZ56</accession>
<dbReference type="EMBL" id="FP929033">
    <property type="protein sequence ID" value="CBK67458.1"/>
    <property type="molecule type" value="Genomic_DNA"/>
</dbReference>
<name>D6CZ56_9BACE</name>
<dbReference type="eggNOG" id="ENOG502ZYU6">
    <property type="taxonomic scope" value="Bacteria"/>
</dbReference>
<dbReference type="HOGENOM" id="CLU_2876584_0_0_10"/>
<reference evidence="1 2" key="2">
    <citation type="submission" date="2010-03" db="EMBL/GenBank/DDBJ databases">
        <authorList>
            <person name="Pajon A."/>
        </authorList>
    </citation>
    <scope>NUCLEOTIDE SEQUENCE [LARGE SCALE GENOMIC DNA]</scope>
    <source>
        <strain evidence="1 2">XB1A</strain>
    </source>
</reference>